<name>A0A7J9DI07_9ROSI</name>
<dbReference type="GO" id="GO:0004523">
    <property type="term" value="F:RNA-DNA hybrid ribonuclease activity"/>
    <property type="evidence" value="ECO:0007669"/>
    <property type="project" value="InterPro"/>
</dbReference>
<dbReference type="InterPro" id="IPR002156">
    <property type="entry name" value="RNaseH_domain"/>
</dbReference>
<protein>
    <recommendedName>
        <fullName evidence="1">RNase H type-1 domain-containing protein</fullName>
    </recommendedName>
</protein>
<sequence length="68" mass="7546">MFLQSGDVVIMAGEAREYFHELWGLFQGLELAWSKGVGELEIELDSPCSVNFVLKGVGDKHLAYALVM</sequence>
<reference evidence="2 3" key="1">
    <citation type="journal article" date="2019" name="Genome Biol. Evol.">
        <title>Insights into the evolution of the New World diploid cottons (Gossypium, subgenus Houzingenia) based on genome sequencing.</title>
        <authorList>
            <person name="Grover C.E."/>
            <person name="Arick M.A. 2nd"/>
            <person name="Thrash A."/>
            <person name="Conover J.L."/>
            <person name="Sanders W.S."/>
            <person name="Peterson D.G."/>
            <person name="Frelichowski J.E."/>
            <person name="Scheffler J.A."/>
            <person name="Scheffler B.E."/>
            <person name="Wendel J.F."/>
        </authorList>
    </citation>
    <scope>NUCLEOTIDE SEQUENCE [LARGE SCALE GENOMIC DNA]</scope>
    <source>
        <strain evidence="2">8</strain>
        <tissue evidence="2">Leaf</tissue>
    </source>
</reference>
<evidence type="ECO:0000259" key="1">
    <source>
        <dbReference type="Pfam" id="PF13456"/>
    </source>
</evidence>
<dbReference type="Proteomes" id="UP000593568">
    <property type="component" value="Unassembled WGS sequence"/>
</dbReference>
<keyword evidence="3" id="KW-1185">Reference proteome</keyword>
<evidence type="ECO:0000313" key="3">
    <source>
        <dbReference type="Proteomes" id="UP000593568"/>
    </source>
</evidence>
<accession>A0A7J9DI07</accession>
<organism evidence="2 3">
    <name type="scientific">Gossypium trilobum</name>
    <dbReference type="NCBI Taxonomy" id="34281"/>
    <lineage>
        <taxon>Eukaryota</taxon>
        <taxon>Viridiplantae</taxon>
        <taxon>Streptophyta</taxon>
        <taxon>Embryophyta</taxon>
        <taxon>Tracheophyta</taxon>
        <taxon>Spermatophyta</taxon>
        <taxon>Magnoliopsida</taxon>
        <taxon>eudicotyledons</taxon>
        <taxon>Gunneridae</taxon>
        <taxon>Pentapetalae</taxon>
        <taxon>rosids</taxon>
        <taxon>malvids</taxon>
        <taxon>Malvales</taxon>
        <taxon>Malvaceae</taxon>
        <taxon>Malvoideae</taxon>
        <taxon>Gossypium</taxon>
    </lineage>
</organism>
<feature type="non-terminal residue" evidence="2">
    <location>
        <position position="68"/>
    </location>
</feature>
<dbReference type="GO" id="GO:0003676">
    <property type="term" value="F:nucleic acid binding"/>
    <property type="evidence" value="ECO:0007669"/>
    <property type="project" value="InterPro"/>
</dbReference>
<dbReference type="EMBL" id="JABEZW010000002">
    <property type="protein sequence ID" value="MBA0760085.1"/>
    <property type="molecule type" value="Genomic_DNA"/>
</dbReference>
<dbReference type="Pfam" id="PF13456">
    <property type="entry name" value="RVT_3"/>
    <property type="match status" value="1"/>
</dbReference>
<gene>
    <name evidence="2" type="ORF">Gotri_022867</name>
</gene>
<feature type="domain" description="RNase H type-1" evidence="1">
    <location>
        <begin position="21"/>
        <end position="55"/>
    </location>
</feature>
<dbReference type="AlphaFoldDB" id="A0A7J9DI07"/>
<comment type="caution">
    <text evidence="2">The sequence shown here is derived from an EMBL/GenBank/DDBJ whole genome shotgun (WGS) entry which is preliminary data.</text>
</comment>
<proteinExistence type="predicted"/>
<evidence type="ECO:0000313" key="2">
    <source>
        <dbReference type="EMBL" id="MBA0760085.1"/>
    </source>
</evidence>